<dbReference type="Proteomes" id="UP000190130">
    <property type="component" value="Unassembled WGS sequence"/>
</dbReference>
<dbReference type="SFLD" id="SFLDG00358">
    <property type="entry name" value="Main_(cytGST)"/>
    <property type="match status" value="1"/>
</dbReference>
<proteinExistence type="predicted"/>
<dbReference type="PANTHER" id="PTHR44051">
    <property type="entry name" value="GLUTATHIONE S-TRANSFERASE-RELATED"/>
    <property type="match status" value="1"/>
</dbReference>
<dbReference type="Gene3D" id="3.40.30.10">
    <property type="entry name" value="Glutaredoxin"/>
    <property type="match status" value="1"/>
</dbReference>
<dbReference type="SUPFAM" id="SSF52833">
    <property type="entry name" value="Thioredoxin-like"/>
    <property type="match status" value="1"/>
</dbReference>
<dbReference type="Gene3D" id="1.20.1050.10">
    <property type="match status" value="1"/>
</dbReference>
<sequence length="227" mass="25778">MITLYSGPLSLFSRKVEIALNEKGLAFQRIMVPFNQTTGYDPRHPEVLALNPKRQVPVLTDCGLVLYDSTVINEYLDEAYPEPKLMPDTPVERARCRLDELYGDEILFQALKPLMHRTEPPSPDRDRRIAQEADALIAEEGLLRHYDVLEQKLAGREFFGGRLSLADIALFMSMLFIRRLGGPSLDGYPGLAEWYARLKLRPAFAQVVAEMAEADRRLSFPVKLRSA</sequence>
<dbReference type="InterPro" id="IPR004045">
    <property type="entry name" value="Glutathione_S-Trfase_N"/>
</dbReference>
<dbReference type="InterPro" id="IPR010987">
    <property type="entry name" value="Glutathione-S-Trfase_C-like"/>
</dbReference>
<evidence type="ECO:0000259" key="2">
    <source>
        <dbReference type="PROSITE" id="PS50405"/>
    </source>
</evidence>
<dbReference type="PROSITE" id="PS50404">
    <property type="entry name" value="GST_NTER"/>
    <property type="match status" value="1"/>
</dbReference>
<evidence type="ECO:0000313" key="3">
    <source>
        <dbReference type="EMBL" id="SKC07659.1"/>
    </source>
</evidence>
<dbReference type="EMBL" id="FUYX01000013">
    <property type="protein sequence ID" value="SKC07659.1"/>
    <property type="molecule type" value="Genomic_DNA"/>
</dbReference>
<protein>
    <submittedName>
        <fullName evidence="3">Glutathione S-transferase</fullName>
    </submittedName>
</protein>
<dbReference type="CDD" id="cd00299">
    <property type="entry name" value="GST_C_family"/>
    <property type="match status" value="1"/>
</dbReference>
<dbReference type="InterPro" id="IPR004046">
    <property type="entry name" value="GST_C"/>
</dbReference>
<evidence type="ECO:0000313" key="4">
    <source>
        <dbReference type="Proteomes" id="UP000190130"/>
    </source>
</evidence>
<gene>
    <name evidence="3" type="ORF">SAMN05660750_04023</name>
</gene>
<dbReference type="CDD" id="cd00570">
    <property type="entry name" value="GST_N_family"/>
    <property type="match status" value="1"/>
</dbReference>
<keyword evidence="3" id="KW-0808">Transferase</keyword>
<dbReference type="InterPro" id="IPR036282">
    <property type="entry name" value="Glutathione-S-Trfase_C_sf"/>
</dbReference>
<feature type="domain" description="GST C-terminal" evidence="2">
    <location>
        <begin position="89"/>
        <end position="218"/>
    </location>
</feature>
<dbReference type="Pfam" id="PF00043">
    <property type="entry name" value="GST_C"/>
    <property type="match status" value="1"/>
</dbReference>
<evidence type="ECO:0000259" key="1">
    <source>
        <dbReference type="PROSITE" id="PS50404"/>
    </source>
</evidence>
<dbReference type="SUPFAM" id="SSF47616">
    <property type="entry name" value="GST C-terminal domain-like"/>
    <property type="match status" value="1"/>
</dbReference>
<reference evidence="3 4" key="1">
    <citation type="submission" date="2017-02" db="EMBL/GenBank/DDBJ databases">
        <authorList>
            <person name="Peterson S.W."/>
        </authorList>
    </citation>
    <scope>NUCLEOTIDE SEQUENCE [LARGE SCALE GENOMIC DNA]</scope>
    <source>
        <strain evidence="3 4">DSM 9653</strain>
    </source>
</reference>
<dbReference type="GO" id="GO:0016740">
    <property type="term" value="F:transferase activity"/>
    <property type="evidence" value="ECO:0007669"/>
    <property type="project" value="UniProtKB-KW"/>
</dbReference>
<dbReference type="SFLD" id="SFLDS00019">
    <property type="entry name" value="Glutathione_Transferase_(cytos"/>
    <property type="match status" value="1"/>
</dbReference>
<dbReference type="PANTHER" id="PTHR44051:SF8">
    <property type="entry name" value="GLUTATHIONE S-TRANSFERASE GSTA"/>
    <property type="match status" value="1"/>
</dbReference>
<dbReference type="InterPro" id="IPR040079">
    <property type="entry name" value="Glutathione_S-Trfase"/>
</dbReference>
<dbReference type="PROSITE" id="PS50405">
    <property type="entry name" value="GST_CTER"/>
    <property type="match status" value="1"/>
</dbReference>
<organism evidence="3 4">
    <name type="scientific">Bosea thiooxidans</name>
    <dbReference type="NCBI Taxonomy" id="53254"/>
    <lineage>
        <taxon>Bacteria</taxon>
        <taxon>Pseudomonadati</taxon>
        <taxon>Pseudomonadota</taxon>
        <taxon>Alphaproteobacteria</taxon>
        <taxon>Hyphomicrobiales</taxon>
        <taxon>Boseaceae</taxon>
        <taxon>Bosea</taxon>
    </lineage>
</organism>
<dbReference type="RefSeq" id="WP_244555658.1">
    <property type="nucleotide sequence ID" value="NZ_FUYX01000013.1"/>
</dbReference>
<name>A0A1T5GGY3_9HYPH</name>
<dbReference type="AlphaFoldDB" id="A0A1T5GGY3"/>
<accession>A0A1T5GGY3</accession>
<feature type="domain" description="GST N-terminal" evidence="1">
    <location>
        <begin position="1"/>
        <end position="84"/>
    </location>
</feature>
<dbReference type="Pfam" id="PF13417">
    <property type="entry name" value="GST_N_3"/>
    <property type="match status" value="1"/>
</dbReference>
<dbReference type="InterPro" id="IPR036249">
    <property type="entry name" value="Thioredoxin-like_sf"/>
</dbReference>